<evidence type="ECO:0000256" key="8">
    <source>
        <dbReference type="ARBA" id="ARBA00022884"/>
    </source>
</evidence>
<keyword evidence="7 15" id="KW-0949">S-adenosyl-L-methionine</keyword>
<dbReference type="PANTHER" id="PTHR12189">
    <property type="entry name" value="MRNA GUANINE-7- METHYLTRANSFERASE"/>
    <property type="match status" value="1"/>
</dbReference>
<evidence type="ECO:0000256" key="15">
    <source>
        <dbReference type="PIRNR" id="PIRNR028762"/>
    </source>
</evidence>
<evidence type="ECO:0000256" key="4">
    <source>
        <dbReference type="ARBA" id="ARBA00022603"/>
    </source>
</evidence>
<dbReference type="Proteomes" id="UP000814176">
    <property type="component" value="Unassembled WGS sequence"/>
</dbReference>
<dbReference type="CDD" id="cd02440">
    <property type="entry name" value="AdoMet_MTases"/>
    <property type="match status" value="1"/>
</dbReference>
<dbReference type="EC" id="2.1.1.56" evidence="3 15"/>
<keyword evidence="8 15" id="KW-0694">RNA-binding</keyword>
<evidence type="ECO:0000256" key="3">
    <source>
        <dbReference type="ARBA" id="ARBA00011926"/>
    </source>
</evidence>
<dbReference type="PIRSF" id="PIRSF028762">
    <property type="entry name" value="ABD1"/>
    <property type="match status" value="1"/>
</dbReference>
<keyword evidence="19" id="KW-1185">Reference proteome</keyword>
<evidence type="ECO:0000256" key="7">
    <source>
        <dbReference type="ARBA" id="ARBA00022691"/>
    </source>
</evidence>
<dbReference type="InterPro" id="IPR004971">
    <property type="entry name" value="mRNA_G-N7_MeTrfase_dom"/>
</dbReference>
<feature type="region of interest" description="Disordered" evidence="16">
    <location>
        <begin position="105"/>
        <end position="125"/>
    </location>
</feature>
<organism evidence="18 19">
    <name type="scientific">Rhodofomes roseus</name>
    <dbReference type="NCBI Taxonomy" id="34475"/>
    <lineage>
        <taxon>Eukaryota</taxon>
        <taxon>Fungi</taxon>
        <taxon>Dikarya</taxon>
        <taxon>Basidiomycota</taxon>
        <taxon>Agaricomycotina</taxon>
        <taxon>Agaricomycetes</taxon>
        <taxon>Polyporales</taxon>
        <taxon>Rhodofomes</taxon>
    </lineage>
</organism>
<dbReference type="PANTHER" id="PTHR12189:SF2">
    <property type="entry name" value="MRNA CAP GUANINE-N7 METHYLTRANSFERASE"/>
    <property type="match status" value="1"/>
</dbReference>
<keyword evidence="4 15" id="KW-0489">Methyltransferase</keyword>
<evidence type="ECO:0000256" key="10">
    <source>
        <dbReference type="ARBA" id="ARBA00023242"/>
    </source>
</evidence>
<evidence type="ECO:0000256" key="2">
    <source>
        <dbReference type="ARBA" id="ARBA00004123"/>
    </source>
</evidence>
<keyword evidence="9 15" id="KW-0506">mRNA capping</keyword>
<comment type="subcellular location">
    <subcellularLocation>
        <location evidence="2 15">Nucleus</location>
    </subcellularLocation>
</comment>
<comment type="catalytic activity">
    <reaction evidence="13">
        <text>a 5'-end (5'-triphosphoguanosine)-ribonucleoside in mRNA + S-adenosyl-L-methionine = a 5'-end (N(7)-methyl 5'-triphosphoguanosine)-ribonucleoside in mRNA + S-adenosyl-L-homocysteine</text>
        <dbReference type="Rhea" id="RHEA:67008"/>
        <dbReference type="Rhea" id="RHEA-COMP:17166"/>
        <dbReference type="Rhea" id="RHEA-COMP:17167"/>
        <dbReference type="ChEBI" id="CHEBI:57856"/>
        <dbReference type="ChEBI" id="CHEBI:59789"/>
        <dbReference type="ChEBI" id="CHEBI:156461"/>
        <dbReference type="ChEBI" id="CHEBI:167617"/>
        <dbReference type="EC" id="2.1.1.56"/>
    </reaction>
</comment>
<feature type="region of interest" description="Disordered" evidence="16">
    <location>
        <begin position="1"/>
        <end position="48"/>
    </location>
</feature>
<dbReference type="EMBL" id="JADCUA010000002">
    <property type="protein sequence ID" value="KAH9842399.1"/>
    <property type="molecule type" value="Genomic_DNA"/>
</dbReference>
<evidence type="ECO:0000256" key="9">
    <source>
        <dbReference type="ARBA" id="ARBA00023042"/>
    </source>
</evidence>
<keyword evidence="5 15" id="KW-0507">mRNA processing</keyword>
<evidence type="ECO:0000256" key="6">
    <source>
        <dbReference type="ARBA" id="ARBA00022679"/>
    </source>
</evidence>
<dbReference type="RefSeq" id="XP_047783446.1">
    <property type="nucleotide sequence ID" value="XM_047922274.1"/>
</dbReference>
<gene>
    <name evidence="18" type="ORF">C8Q71DRAFT_732702</name>
</gene>
<dbReference type="InterPro" id="IPR039753">
    <property type="entry name" value="RG7MT1"/>
</dbReference>
<accession>A0ABQ8KTV3</accession>
<dbReference type="InterPro" id="IPR029063">
    <property type="entry name" value="SAM-dependent_MTases_sf"/>
</dbReference>
<evidence type="ECO:0000256" key="1">
    <source>
        <dbReference type="ARBA" id="ARBA00003378"/>
    </source>
</evidence>
<evidence type="ECO:0000256" key="14">
    <source>
        <dbReference type="ARBA" id="ARBA00049739"/>
    </source>
</evidence>
<name>A0ABQ8KTV3_9APHY</name>
<evidence type="ECO:0000256" key="11">
    <source>
        <dbReference type="ARBA" id="ARBA00032772"/>
    </source>
</evidence>
<protein>
    <recommendedName>
        <fullName evidence="14 15">mRNA cap guanine-N(7) methyltransferase</fullName>
        <ecNumber evidence="3 15">2.1.1.56</ecNumber>
    </recommendedName>
    <alternativeName>
        <fullName evidence="11 15">mRNA (guanine-N(7))-methyltransferase</fullName>
    </alternativeName>
    <alternativeName>
        <fullName evidence="12 15">mRNA cap methyltransferase</fullName>
    </alternativeName>
</protein>
<evidence type="ECO:0000256" key="16">
    <source>
        <dbReference type="SAM" id="MobiDB-lite"/>
    </source>
</evidence>
<dbReference type="PROSITE" id="PS51562">
    <property type="entry name" value="RNA_CAP0_MT"/>
    <property type="match status" value="1"/>
</dbReference>
<dbReference type="GeneID" id="72003006"/>
<dbReference type="Gene3D" id="3.40.50.150">
    <property type="entry name" value="Vaccinia Virus protein VP39"/>
    <property type="match status" value="1"/>
</dbReference>
<sequence>MERYRNFPGGVGTMLLRKRKREDGDVKRERSVKLEESADDEERRKRRKTGDVDVVVEHYNARPDVGVSQRQESVIIGLKSFNNWVKSVLITRFAHPALAESPISPAEAEGMGRGRAGERPGGVKGRVLDMGCGKGGDLTKWAKARIKEYVGVDIAAVSVEQASQRHSSLRSGPRFSASFYALDCYDHLLRDRLPPALLSRPFDVVSMQFCMHYAFESEKKVRCMLRNVSENLRPGGSFIGTIPDASQLLEKLGALPEDSKDLSFGNSVYTIRFEERTQRPLFGHRYWFFLRDAVDNVPEYVVHWETFVQMAADYGLYPTYRREFHQVFEEHHKHPEFAPLLERMHVVDKNGESKMDEDQWEAANIYIAFALEKR</sequence>
<evidence type="ECO:0000256" key="13">
    <source>
        <dbReference type="ARBA" id="ARBA00044712"/>
    </source>
</evidence>
<comment type="caution">
    <text evidence="18">The sequence shown here is derived from an EMBL/GenBank/DDBJ whole genome shotgun (WGS) entry which is preliminary data.</text>
</comment>
<comment type="similarity">
    <text evidence="15">Belongs to the class I-like SAM-binding methyltransferase superfamily. mRNA cap 0 methyltransferase family.</text>
</comment>
<keyword evidence="6 15" id="KW-0808">Transferase</keyword>
<dbReference type="SUPFAM" id="SSF53335">
    <property type="entry name" value="S-adenosyl-L-methionine-dependent methyltransferases"/>
    <property type="match status" value="1"/>
</dbReference>
<keyword evidence="10 15" id="KW-0539">Nucleus</keyword>
<proteinExistence type="inferred from homology"/>
<feature type="domain" description="MRNA cap 0 methyltransferase" evidence="17">
    <location>
        <begin position="73"/>
        <end position="374"/>
    </location>
</feature>
<comment type="function">
    <text evidence="1">Responsible for methylating the 5'-cap structure of mRNAs.</text>
</comment>
<dbReference type="InterPro" id="IPR016899">
    <property type="entry name" value="mRNA_G-N7_MeTrfase_euk"/>
</dbReference>
<evidence type="ECO:0000256" key="5">
    <source>
        <dbReference type="ARBA" id="ARBA00022664"/>
    </source>
</evidence>
<dbReference type="Pfam" id="PF03291">
    <property type="entry name" value="mRNA_G-N7_MeTrfase"/>
    <property type="match status" value="1"/>
</dbReference>
<evidence type="ECO:0000256" key="12">
    <source>
        <dbReference type="ARBA" id="ARBA00033387"/>
    </source>
</evidence>
<reference evidence="18 19" key="1">
    <citation type="journal article" date="2021" name="Environ. Microbiol.">
        <title>Gene family expansions and transcriptome signatures uncover fungal adaptations to wood decay.</title>
        <authorList>
            <person name="Hage H."/>
            <person name="Miyauchi S."/>
            <person name="Viragh M."/>
            <person name="Drula E."/>
            <person name="Min B."/>
            <person name="Chaduli D."/>
            <person name="Navarro D."/>
            <person name="Favel A."/>
            <person name="Norest M."/>
            <person name="Lesage-Meessen L."/>
            <person name="Balint B."/>
            <person name="Merenyi Z."/>
            <person name="de Eugenio L."/>
            <person name="Morin E."/>
            <person name="Martinez A.T."/>
            <person name="Baldrian P."/>
            <person name="Stursova M."/>
            <person name="Martinez M.J."/>
            <person name="Novotny C."/>
            <person name="Magnuson J.K."/>
            <person name="Spatafora J.W."/>
            <person name="Maurice S."/>
            <person name="Pangilinan J."/>
            <person name="Andreopoulos W."/>
            <person name="LaButti K."/>
            <person name="Hundley H."/>
            <person name="Na H."/>
            <person name="Kuo A."/>
            <person name="Barry K."/>
            <person name="Lipzen A."/>
            <person name="Henrissat B."/>
            <person name="Riley R."/>
            <person name="Ahrendt S."/>
            <person name="Nagy L.G."/>
            <person name="Grigoriev I.V."/>
            <person name="Martin F."/>
            <person name="Rosso M.N."/>
        </authorList>
    </citation>
    <scope>NUCLEOTIDE SEQUENCE [LARGE SCALE GENOMIC DNA]</scope>
    <source>
        <strain evidence="18 19">CIRM-BRFM 1785</strain>
    </source>
</reference>
<evidence type="ECO:0000313" key="18">
    <source>
        <dbReference type="EMBL" id="KAH9842399.1"/>
    </source>
</evidence>
<evidence type="ECO:0000313" key="19">
    <source>
        <dbReference type="Proteomes" id="UP000814176"/>
    </source>
</evidence>
<evidence type="ECO:0000259" key="17">
    <source>
        <dbReference type="PROSITE" id="PS51562"/>
    </source>
</evidence>
<feature type="compositionally biased region" description="Basic and acidic residues" evidence="16">
    <location>
        <begin position="21"/>
        <end position="36"/>
    </location>
</feature>